<dbReference type="Gene3D" id="1.20.1260.10">
    <property type="match status" value="1"/>
</dbReference>
<dbReference type="Proteomes" id="UP000655523">
    <property type="component" value="Unassembled WGS sequence"/>
</dbReference>
<name>A0A972NPG6_9BURK</name>
<evidence type="ECO:0000256" key="1">
    <source>
        <dbReference type="SAM" id="MobiDB-lite"/>
    </source>
</evidence>
<organism evidence="3 4">
    <name type="scientific">Paraburkholderia elongata</name>
    <dbReference type="NCBI Taxonomy" id="2675747"/>
    <lineage>
        <taxon>Bacteria</taxon>
        <taxon>Pseudomonadati</taxon>
        <taxon>Pseudomonadota</taxon>
        <taxon>Betaproteobacteria</taxon>
        <taxon>Burkholderiales</taxon>
        <taxon>Burkholderiaceae</taxon>
        <taxon>Paraburkholderia</taxon>
    </lineage>
</organism>
<dbReference type="RefSeq" id="WP_172167175.1">
    <property type="nucleotide sequence ID" value="NZ_WOEZ01000098.1"/>
</dbReference>
<reference evidence="3 4" key="1">
    <citation type="submission" date="2019-11" db="EMBL/GenBank/DDBJ databases">
        <title>Metabolism of dissolved organic matter in forest soils.</title>
        <authorList>
            <person name="Cyle K.T."/>
            <person name="Wilhelm R.C."/>
            <person name="Martinez C.E."/>
        </authorList>
    </citation>
    <scope>NUCLEOTIDE SEQUENCE [LARGE SCALE GENOMIC DNA]</scope>
    <source>
        <strain evidence="3 4">5N</strain>
    </source>
</reference>
<dbReference type="InterPro" id="IPR012347">
    <property type="entry name" value="Ferritin-like"/>
</dbReference>
<evidence type="ECO:0000259" key="2">
    <source>
        <dbReference type="Pfam" id="PF03713"/>
    </source>
</evidence>
<evidence type="ECO:0000313" key="4">
    <source>
        <dbReference type="Proteomes" id="UP000655523"/>
    </source>
</evidence>
<gene>
    <name evidence="3" type="ORF">GNZ13_19135</name>
</gene>
<keyword evidence="4" id="KW-1185">Reference proteome</keyword>
<sequence length="165" mass="17841">MPVSIRLFVPVVLRAAVTLAISGVGIPPSFAAGPRAASSDEAPFLQENDVAMTKMMADMSIRPTGDVDRDFVAMMVPHHQGAIDMAQAELRYGRNEQLRRIAQEIVVEQQQEIVAMHLALGQPLPPSTPAPDQQEPASSSAGDAHAMSHHGMQMNMLSHTQKEPQ</sequence>
<feature type="region of interest" description="Disordered" evidence="1">
    <location>
        <begin position="121"/>
        <end position="145"/>
    </location>
</feature>
<evidence type="ECO:0000313" key="3">
    <source>
        <dbReference type="EMBL" id="NPT56641.1"/>
    </source>
</evidence>
<dbReference type="InterPro" id="IPR005183">
    <property type="entry name" value="DUF305_CopM-like"/>
</dbReference>
<dbReference type="AlphaFoldDB" id="A0A972NPG6"/>
<dbReference type="Pfam" id="PF03713">
    <property type="entry name" value="DUF305"/>
    <property type="match status" value="1"/>
</dbReference>
<accession>A0A972NPG6</accession>
<dbReference type="PANTHER" id="PTHR36933:SF1">
    <property type="entry name" value="SLL0788 PROTEIN"/>
    <property type="match status" value="1"/>
</dbReference>
<protein>
    <submittedName>
        <fullName evidence="3">DUF305 domain-containing protein</fullName>
    </submittedName>
</protein>
<comment type="caution">
    <text evidence="3">The sequence shown here is derived from an EMBL/GenBank/DDBJ whole genome shotgun (WGS) entry which is preliminary data.</text>
</comment>
<dbReference type="PANTHER" id="PTHR36933">
    <property type="entry name" value="SLL0788 PROTEIN"/>
    <property type="match status" value="1"/>
</dbReference>
<proteinExistence type="predicted"/>
<dbReference type="EMBL" id="WOEZ01000098">
    <property type="protein sequence ID" value="NPT56641.1"/>
    <property type="molecule type" value="Genomic_DNA"/>
</dbReference>
<feature type="domain" description="DUF305" evidence="2">
    <location>
        <begin position="49"/>
        <end position="117"/>
    </location>
</feature>